<dbReference type="InterPro" id="IPR010158">
    <property type="entry name" value="Amidase_Cbmase"/>
</dbReference>
<keyword evidence="6" id="KW-1185">Reference proteome</keyword>
<name>A0A1G9RW33_9FIRM</name>
<feature type="binding site" evidence="3">
    <location>
        <position position="91"/>
    </location>
    <ligand>
        <name>Zn(2+)</name>
        <dbReference type="ChEBI" id="CHEBI:29105"/>
        <label>2</label>
    </ligand>
</feature>
<keyword evidence="3" id="KW-0479">Metal-binding</keyword>
<dbReference type="InterPro" id="IPR001261">
    <property type="entry name" value="ArgE/DapE_CS"/>
</dbReference>
<evidence type="ECO:0000256" key="4">
    <source>
        <dbReference type="PIRSR" id="PIRSR001235-2"/>
    </source>
</evidence>
<evidence type="ECO:0000256" key="2">
    <source>
        <dbReference type="ARBA" id="ARBA00022801"/>
    </source>
</evidence>
<feature type="binding site" evidence="3">
    <location>
        <position position="193"/>
    </location>
    <ligand>
        <name>Zn(2+)</name>
        <dbReference type="ChEBI" id="CHEBI:29105"/>
        <label>1</label>
    </ligand>
</feature>
<gene>
    <name evidence="5" type="ORF">SAMN04488502_103126</name>
</gene>
<dbReference type="NCBIfam" id="TIGR01879">
    <property type="entry name" value="hydantase"/>
    <property type="match status" value="1"/>
</dbReference>
<evidence type="ECO:0000256" key="3">
    <source>
        <dbReference type="PIRSR" id="PIRSR001235-1"/>
    </source>
</evidence>
<accession>A0A1G9RW33</accession>
<dbReference type="InterPro" id="IPR002933">
    <property type="entry name" value="Peptidase_M20"/>
</dbReference>
<dbReference type="SUPFAM" id="SSF53187">
    <property type="entry name" value="Zn-dependent exopeptidases"/>
    <property type="match status" value="1"/>
</dbReference>
<dbReference type="PIRSF" id="PIRSF001235">
    <property type="entry name" value="Amidase_carbamoylase"/>
    <property type="match status" value="1"/>
</dbReference>
<dbReference type="GO" id="GO:0046872">
    <property type="term" value="F:metal ion binding"/>
    <property type="evidence" value="ECO:0007669"/>
    <property type="project" value="UniProtKB-KW"/>
</dbReference>
<reference evidence="5 6" key="1">
    <citation type="submission" date="2016-10" db="EMBL/GenBank/DDBJ databases">
        <authorList>
            <person name="de Groot N.N."/>
        </authorList>
    </citation>
    <scope>NUCLEOTIDE SEQUENCE [LARGE SCALE GENOMIC DNA]</scope>
    <source>
        <strain evidence="5 6">DSM 1736</strain>
    </source>
</reference>
<evidence type="ECO:0000313" key="6">
    <source>
        <dbReference type="Proteomes" id="UP000214880"/>
    </source>
</evidence>
<feature type="binding site" evidence="4">
    <location>
        <position position="291"/>
    </location>
    <ligand>
        <name>allantoate</name>
        <dbReference type="ChEBI" id="CHEBI:17536"/>
    </ligand>
</feature>
<dbReference type="PANTHER" id="PTHR32494">
    <property type="entry name" value="ALLANTOATE DEIMINASE-RELATED"/>
    <property type="match status" value="1"/>
</dbReference>
<dbReference type="PANTHER" id="PTHR32494:SF5">
    <property type="entry name" value="ALLANTOATE AMIDOHYDROLASE"/>
    <property type="match status" value="1"/>
</dbReference>
<dbReference type="Gene3D" id="3.30.70.360">
    <property type="match status" value="1"/>
</dbReference>
<dbReference type="GO" id="GO:0016813">
    <property type="term" value="F:hydrolase activity, acting on carbon-nitrogen (but not peptide) bonds, in linear amidines"/>
    <property type="evidence" value="ECO:0007669"/>
    <property type="project" value="InterPro"/>
</dbReference>
<evidence type="ECO:0000256" key="1">
    <source>
        <dbReference type="ARBA" id="ARBA00006153"/>
    </source>
</evidence>
<feature type="binding site" evidence="3">
    <location>
        <position position="126"/>
    </location>
    <ligand>
        <name>Zn(2+)</name>
        <dbReference type="ChEBI" id="CHEBI:29105"/>
        <label>2</label>
    </ligand>
</feature>
<dbReference type="Proteomes" id="UP000214880">
    <property type="component" value="Unassembled WGS sequence"/>
</dbReference>
<protein>
    <submittedName>
        <fullName evidence="5">Allantoate deiminase</fullName>
    </submittedName>
</protein>
<comment type="similarity">
    <text evidence="1">Belongs to the peptidase M20 family.</text>
</comment>
<feature type="binding site" evidence="3">
    <location>
        <position position="80"/>
    </location>
    <ligand>
        <name>Zn(2+)</name>
        <dbReference type="ChEBI" id="CHEBI:29105"/>
        <label>1</label>
    </ligand>
</feature>
<feature type="binding site" evidence="4">
    <location>
        <position position="278"/>
    </location>
    <ligand>
        <name>allantoate</name>
        <dbReference type="ChEBI" id="CHEBI:17536"/>
    </ligand>
</feature>
<dbReference type="RefSeq" id="WP_092071541.1">
    <property type="nucleotide sequence ID" value="NZ_FNHB01000003.1"/>
</dbReference>
<keyword evidence="2" id="KW-0378">Hydrolase</keyword>
<dbReference type="EMBL" id="FNHB01000003">
    <property type="protein sequence ID" value="SDM27498.1"/>
    <property type="molecule type" value="Genomic_DNA"/>
</dbReference>
<proteinExistence type="inferred from homology"/>
<dbReference type="PROSITE" id="PS00758">
    <property type="entry name" value="ARGE_DAPE_CPG2_1"/>
    <property type="match status" value="1"/>
</dbReference>
<feature type="binding site" evidence="3">
    <location>
        <position position="91"/>
    </location>
    <ligand>
        <name>Zn(2+)</name>
        <dbReference type="ChEBI" id="CHEBI:29105"/>
        <label>1</label>
    </ligand>
</feature>
<dbReference type="STRING" id="146817.SAMN04488502_103126"/>
<evidence type="ECO:0000313" key="5">
    <source>
        <dbReference type="EMBL" id="SDM27498.1"/>
    </source>
</evidence>
<feature type="binding site" evidence="3">
    <location>
        <position position="382"/>
    </location>
    <ligand>
        <name>Zn(2+)</name>
        <dbReference type="ChEBI" id="CHEBI:29105"/>
        <label>2</label>
    </ligand>
</feature>
<dbReference type="Gene3D" id="3.40.630.10">
    <property type="entry name" value="Zn peptidases"/>
    <property type="match status" value="1"/>
</dbReference>
<feature type="binding site" evidence="4">
    <location>
        <position position="218"/>
    </location>
    <ligand>
        <name>allantoate</name>
        <dbReference type="ChEBI" id="CHEBI:17536"/>
    </ligand>
</feature>
<dbReference type="InterPro" id="IPR036264">
    <property type="entry name" value="Bact_exopeptidase_dim_dom"/>
</dbReference>
<organism evidence="5 6">
    <name type="scientific">Dendrosporobacter quercicolus</name>
    <dbReference type="NCBI Taxonomy" id="146817"/>
    <lineage>
        <taxon>Bacteria</taxon>
        <taxon>Bacillati</taxon>
        <taxon>Bacillota</taxon>
        <taxon>Negativicutes</taxon>
        <taxon>Selenomonadales</taxon>
        <taxon>Sporomusaceae</taxon>
        <taxon>Dendrosporobacter</taxon>
    </lineage>
</organism>
<dbReference type="OrthoDB" id="9808195at2"/>
<comment type="cofactor">
    <cofactor evidence="3">
        <name>Zn(2+)</name>
        <dbReference type="ChEBI" id="CHEBI:29105"/>
    </cofactor>
    <text evidence="3">Binds 2 Zn(2+) ions per subunit.</text>
</comment>
<dbReference type="AlphaFoldDB" id="A0A1G9RW33"/>
<keyword evidence="3" id="KW-0862">Zinc</keyword>
<sequence length="407" mass="44905">MVQANRCRIQQRLERIAGFTVEKGRITRPTYSQAWVDAIHYLRCEMEMMGMEVRLDTFGNLVGRYNPGKSTDKAVGIGSHLDTVVNAGAYDGAAGIVAGLELVSMMHETGLQPKRPVEILATADEEGLICQKGYFGARFMTGDMSVDEALSYKNAQGKNLEILRKESGIFAGRPFGSDIGWAADYYSRFIEVHVEQGAVLEENQYDAGIVVGIAGIGRLFFDFRGEADHAGPTVMKGRKDALAAAADLITKVWETGQIYSGSAVATVGRLAHYPNIHNVIAGQAELIVDYRATEDELAQQIAGRIKEYAAALEEKYGVAVRLSHELYTPVLRFSEKLLDEYRSLKIPNTMELFSWAGHDAKAFAQVTDAAMIFMPSIGGKSHCPDEYTKVESFELVCNYLIRLFLSE</sequence>
<dbReference type="Pfam" id="PF01546">
    <property type="entry name" value="Peptidase_M20"/>
    <property type="match status" value="1"/>
</dbReference>
<dbReference type="SUPFAM" id="SSF55031">
    <property type="entry name" value="Bacterial exopeptidase dimerisation domain"/>
    <property type="match status" value="1"/>
</dbReference>